<dbReference type="Pfam" id="PF00817">
    <property type="entry name" value="IMS"/>
    <property type="match status" value="1"/>
</dbReference>
<dbReference type="RefSeq" id="WP_343957426.1">
    <property type="nucleotide sequence ID" value="NZ_BAAAMN010000028.1"/>
</dbReference>
<dbReference type="InterPro" id="IPR050116">
    <property type="entry name" value="DNA_polymerase-Y"/>
</dbReference>
<dbReference type="InterPro" id="IPR001126">
    <property type="entry name" value="UmuC"/>
</dbReference>
<dbReference type="InterPro" id="IPR043502">
    <property type="entry name" value="DNA/RNA_pol_sf"/>
</dbReference>
<dbReference type="PANTHER" id="PTHR11076">
    <property type="entry name" value="DNA REPAIR POLYMERASE UMUC / TRANSFERASE FAMILY MEMBER"/>
    <property type="match status" value="1"/>
</dbReference>
<proteinExistence type="inferred from homology"/>
<dbReference type="Pfam" id="PF11798">
    <property type="entry name" value="IMS_HHH"/>
    <property type="match status" value="1"/>
</dbReference>
<dbReference type="PANTHER" id="PTHR11076:SF34">
    <property type="entry name" value="PROTEIN UMUC"/>
    <property type="match status" value="1"/>
</dbReference>
<gene>
    <name evidence="8" type="primary">umuC</name>
    <name evidence="8" type="ORF">GCM10009720_16370</name>
</gene>
<comment type="similarity">
    <text evidence="1">Belongs to the DNA polymerase type-Y family.</text>
</comment>
<dbReference type="InterPro" id="IPR025188">
    <property type="entry name" value="DUF4113"/>
</dbReference>
<dbReference type="InterPro" id="IPR043128">
    <property type="entry name" value="Rev_trsase/Diguanyl_cyclase"/>
</dbReference>
<dbReference type="InterPro" id="IPR024728">
    <property type="entry name" value="PolY_HhH_motif"/>
</dbReference>
<comment type="function">
    <text evidence="6">Poorly processive, error-prone DNA polymerase involved in untargeted mutagenesis. Copies undamaged DNA at stalled replication forks, which arise in vivo from mismatched or misaligned primer ends. These misaligned primers can be extended by PolIV. Exhibits no 3'-5' exonuclease (proofreading) activity. May be involved in translesional synthesis, in conjunction with the beta clamp from PolIII.</text>
</comment>
<evidence type="ECO:0000256" key="5">
    <source>
        <dbReference type="ARBA" id="ARBA00023236"/>
    </source>
</evidence>
<dbReference type="InterPro" id="IPR036775">
    <property type="entry name" value="DNA_pol_Y-fam_lit_finger_sf"/>
</dbReference>
<dbReference type="Gene3D" id="3.40.1170.60">
    <property type="match status" value="1"/>
</dbReference>
<keyword evidence="5" id="KW-0742">SOS response</keyword>
<organism evidence="8 9">
    <name type="scientific">Yaniella flava</name>
    <dbReference type="NCBI Taxonomy" id="287930"/>
    <lineage>
        <taxon>Bacteria</taxon>
        <taxon>Bacillati</taxon>
        <taxon>Actinomycetota</taxon>
        <taxon>Actinomycetes</taxon>
        <taxon>Micrococcales</taxon>
        <taxon>Micrococcaceae</taxon>
        <taxon>Yaniella</taxon>
    </lineage>
</organism>
<feature type="domain" description="UmuC" evidence="7">
    <location>
        <begin position="35"/>
        <end position="220"/>
    </location>
</feature>
<evidence type="ECO:0000256" key="4">
    <source>
        <dbReference type="ARBA" id="ARBA00023204"/>
    </source>
</evidence>
<accession>A0ABP5G0Z1</accession>
<dbReference type="EMBL" id="BAAAMN010000028">
    <property type="protein sequence ID" value="GAA2036500.1"/>
    <property type="molecule type" value="Genomic_DNA"/>
</dbReference>
<dbReference type="SUPFAM" id="SSF56672">
    <property type="entry name" value="DNA/RNA polymerases"/>
    <property type="match status" value="1"/>
</dbReference>
<evidence type="ECO:0000313" key="8">
    <source>
        <dbReference type="EMBL" id="GAA2036500.1"/>
    </source>
</evidence>
<dbReference type="InterPro" id="IPR017961">
    <property type="entry name" value="DNA_pol_Y-fam_little_finger"/>
</dbReference>
<evidence type="ECO:0000256" key="2">
    <source>
        <dbReference type="ARBA" id="ARBA00022763"/>
    </source>
</evidence>
<dbReference type="Pfam" id="PF13438">
    <property type="entry name" value="DUF4113"/>
    <property type="match status" value="1"/>
</dbReference>
<keyword evidence="9" id="KW-1185">Reference proteome</keyword>
<evidence type="ECO:0000256" key="6">
    <source>
        <dbReference type="ARBA" id="ARBA00025589"/>
    </source>
</evidence>
<dbReference type="Gene3D" id="3.30.70.270">
    <property type="match status" value="1"/>
</dbReference>
<dbReference type="Proteomes" id="UP001501461">
    <property type="component" value="Unassembled WGS sequence"/>
</dbReference>
<keyword evidence="2" id="KW-0227">DNA damage</keyword>
<comment type="caution">
    <text evidence="8">The sequence shown here is derived from an EMBL/GenBank/DDBJ whole genome shotgun (WGS) entry which is preliminary data.</text>
</comment>
<evidence type="ECO:0000256" key="1">
    <source>
        <dbReference type="ARBA" id="ARBA00010945"/>
    </source>
</evidence>
<keyword evidence="3" id="KW-0741">SOS mutagenesis</keyword>
<evidence type="ECO:0000256" key="3">
    <source>
        <dbReference type="ARBA" id="ARBA00023199"/>
    </source>
</evidence>
<keyword evidence="4" id="KW-0234">DNA repair</keyword>
<dbReference type="Gene3D" id="3.30.1490.100">
    <property type="entry name" value="DNA polymerase, Y-family, little finger domain"/>
    <property type="match status" value="1"/>
</dbReference>
<dbReference type="Gene3D" id="1.10.150.20">
    <property type="entry name" value="5' to 3' exonuclease, C-terminal subdomain"/>
    <property type="match status" value="1"/>
</dbReference>
<dbReference type="CDD" id="cd01700">
    <property type="entry name" value="PolY_Pol_V_umuC"/>
    <property type="match status" value="1"/>
</dbReference>
<protein>
    <submittedName>
        <fullName evidence="8">Translesion error-prone DNA polymerase V subunit UmuC</fullName>
    </submittedName>
</protein>
<evidence type="ECO:0000313" key="9">
    <source>
        <dbReference type="Proteomes" id="UP001501461"/>
    </source>
</evidence>
<dbReference type="PROSITE" id="PS50173">
    <property type="entry name" value="UMUC"/>
    <property type="match status" value="1"/>
</dbReference>
<sequence length="454" mass="50221">MQVQEISAVTSNSNDLAADQKSVPPTRRADSQTYVALVDVNSFFVSAERVFDPTLADRPVVVLSNNDGCCVALSPEAKALGIEMGTPWFKISAGADQVGLVAKSSNYELYGSMSEKVMGILARFSAWIEVYSIDEAFLGIRGTLDEVQVLGRQMKDEVLRLTGLPVCVGIAKTKTLAKLANQTAKKVPELAGVCVWDRVPELTRERLLRRLPVIEVWGIGVRTTKKLNAMGIMTVKDFVDADPVAIREKFSIVQMRTLLELRGTPCIEMVYEEDPKEQLIFSRSFSQPVTTKDEMEQVLGIYAQRASGRLHRHGREAKVLTAWAMTSDFNDYQSHQPAATVSLPGYSADPVMLTKAAKSLLPKIVDGIRYARAGVMVTDLRDAGPHQMFDEFVSAHEMADVGELIETIRHEQGASSIGLGRAGLQRGPAWQMKREMMSPRYTTHWDELLEVKAN</sequence>
<dbReference type="Pfam" id="PF11799">
    <property type="entry name" value="IMS_C"/>
    <property type="match status" value="1"/>
</dbReference>
<name>A0ABP5G0Z1_9MICC</name>
<reference evidence="9" key="1">
    <citation type="journal article" date="2019" name="Int. J. Syst. Evol. Microbiol.">
        <title>The Global Catalogue of Microorganisms (GCM) 10K type strain sequencing project: providing services to taxonomists for standard genome sequencing and annotation.</title>
        <authorList>
            <consortium name="The Broad Institute Genomics Platform"/>
            <consortium name="The Broad Institute Genome Sequencing Center for Infectious Disease"/>
            <person name="Wu L."/>
            <person name="Ma J."/>
        </authorList>
    </citation>
    <scope>NUCLEOTIDE SEQUENCE [LARGE SCALE GENOMIC DNA]</scope>
    <source>
        <strain evidence="9">JCM 13595</strain>
    </source>
</reference>
<evidence type="ECO:0000259" key="7">
    <source>
        <dbReference type="PROSITE" id="PS50173"/>
    </source>
</evidence>